<dbReference type="GO" id="GO:0005886">
    <property type="term" value="C:plasma membrane"/>
    <property type="evidence" value="ECO:0007669"/>
    <property type="project" value="UniProtKB-SubCell"/>
</dbReference>
<keyword evidence="9" id="KW-1185">Reference proteome</keyword>
<protein>
    <submittedName>
        <fullName evidence="8">Polysaccharide biosynthesis protein</fullName>
    </submittedName>
</protein>
<keyword evidence="4 7" id="KW-0812">Transmembrane</keyword>
<gene>
    <name evidence="8" type="ORF">D8780_12170</name>
</gene>
<keyword evidence="6 7" id="KW-0472">Membrane</keyword>
<dbReference type="AlphaFoldDB" id="A0A3L7JDV5"/>
<feature type="transmembrane region" description="Helical" evidence="7">
    <location>
        <begin position="329"/>
        <end position="352"/>
    </location>
</feature>
<feature type="transmembrane region" description="Helical" evidence="7">
    <location>
        <begin position="157"/>
        <end position="177"/>
    </location>
</feature>
<evidence type="ECO:0000256" key="4">
    <source>
        <dbReference type="ARBA" id="ARBA00022692"/>
    </source>
</evidence>
<dbReference type="EMBL" id="RCWN01000001">
    <property type="protein sequence ID" value="RLQ88866.1"/>
    <property type="molecule type" value="Genomic_DNA"/>
</dbReference>
<evidence type="ECO:0000256" key="5">
    <source>
        <dbReference type="ARBA" id="ARBA00022989"/>
    </source>
</evidence>
<sequence>MIEALAQSWKKTASTPLVRGFVAYSASELATKATRLIAVIALARMLSPAEVGLVAGAMAVAELLKAFTENGIVQKIIAARADEVEAVARTGRRIFTLWCVGLFLLQIAIAYGVFIWNGQTAGPVVIALMAGEYLFMPAGIVQCALAMREGRLSGTAAVAGAQNVAANLFLAVLVVIWPSPLSVAVSRLATAPIWLVGMRHLRPWSARPGVRPASSAPFVRFGSSILGIEFLKVLRLQADKLIVGALMGPEVLGIYFFAVNAGLGIANSFSVAFSTVLFPQLCNSEKRGETMRNALTMAIGVLFPIICLQALAAPIYVPIVFGEKWAEMAPLVSILCFAALPAVIWSAAAQWLRSANRAEVELTYSAVIATVITAGIVIAAPYGLATVCWTILAASIAAQIIASTAVLRGPFITPQLQLER</sequence>
<accession>A0A3L7JDV5</accession>
<feature type="transmembrane region" description="Helical" evidence="7">
    <location>
        <begin position="95"/>
        <end position="116"/>
    </location>
</feature>
<feature type="transmembrane region" description="Helical" evidence="7">
    <location>
        <begin position="294"/>
        <end position="317"/>
    </location>
</feature>
<comment type="similarity">
    <text evidence="2">Belongs to the polysaccharide synthase family.</text>
</comment>
<dbReference type="InterPro" id="IPR050833">
    <property type="entry name" value="Poly_Biosynth_Transport"/>
</dbReference>
<keyword evidence="3" id="KW-1003">Cell membrane</keyword>
<evidence type="ECO:0000256" key="3">
    <source>
        <dbReference type="ARBA" id="ARBA00022475"/>
    </source>
</evidence>
<name>A0A3L7JDV5_9HYPH</name>
<evidence type="ECO:0000256" key="1">
    <source>
        <dbReference type="ARBA" id="ARBA00004651"/>
    </source>
</evidence>
<evidence type="ECO:0000313" key="8">
    <source>
        <dbReference type="EMBL" id="RLQ88866.1"/>
    </source>
</evidence>
<feature type="transmembrane region" description="Helical" evidence="7">
    <location>
        <begin position="391"/>
        <end position="411"/>
    </location>
</feature>
<comment type="subcellular location">
    <subcellularLocation>
        <location evidence="1">Cell membrane</location>
        <topology evidence="1">Multi-pass membrane protein</topology>
    </subcellularLocation>
</comment>
<keyword evidence="5 7" id="KW-1133">Transmembrane helix</keyword>
<evidence type="ECO:0000256" key="7">
    <source>
        <dbReference type="SAM" id="Phobius"/>
    </source>
</evidence>
<evidence type="ECO:0000256" key="2">
    <source>
        <dbReference type="ARBA" id="ARBA00007430"/>
    </source>
</evidence>
<evidence type="ECO:0000256" key="6">
    <source>
        <dbReference type="ARBA" id="ARBA00023136"/>
    </source>
</evidence>
<feature type="transmembrane region" description="Helical" evidence="7">
    <location>
        <begin position="122"/>
        <end position="145"/>
    </location>
</feature>
<dbReference type="Proteomes" id="UP000281094">
    <property type="component" value="Unassembled WGS sequence"/>
</dbReference>
<organism evidence="8 9">
    <name type="scientific">Notoacmeibacter ruber</name>
    <dbReference type="NCBI Taxonomy" id="2670375"/>
    <lineage>
        <taxon>Bacteria</taxon>
        <taxon>Pseudomonadati</taxon>
        <taxon>Pseudomonadota</taxon>
        <taxon>Alphaproteobacteria</taxon>
        <taxon>Hyphomicrobiales</taxon>
        <taxon>Notoacmeibacteraceae</taxon>
        <taxon>Notoacmeibacter</taxon>
    </lineage>
</organism>
<dbReference type="PANTHER" id="PTHR30250:SF10">
    <property type="entry name" value="LIPOPOLYSACCHARIDE BIOSYNTHESIS PROTEIN WZXC"/>
    <property type="match status" value="1"/>
</dbReference>
<comment type="caution">
    <text evidence="8">The sequence shown here is derived from an EMBL/GenBank/DDBJ whole genome shotgun (WGS) entry which is preliminary data.</text>
</comment>
<reference evidence="8 9" key="1">
    <citation type="submission" date="2018-10" db="EMBL/GenBank/DDBJ databases">
        <title>Notoacmeibacter sp. M2BS9Y-3-1, whole genome shotgun sequence.</title>
        <authorList>
            <person name="Tuo L."/>
        </authorList>
    </citation>
    <scope>NUCLEOTIDE SEQUENCE [LARGE SCALE GENOMIC DNA]</scope>
    <source>
        <strain evidence="8 9">M2BS9Y-3-1</strain>
    </source>
</reference>
<feature type="transmembrane region" description="Helical" evidence="7">
    <location>
        <begin position="364"/>
        <end position="385"/>
    </location>
</feature>
<dbReference type="Pfam" id="PF13440">
    <property type="entry name" value="Polysacc_synt_3"/>
    <property type="match status" value="1"/>
</dbReference>
<dbReference type="PANTHER" id="PTHR30250">
    <property type="entry name" value="PST FAMILY PREDICTED COLANIC ACID TRANSPORTER"/>
    <property type="match status" value="1"/>
</dbReference>
<feature type="transmembrane region" description="Helical" evidence="7">
    <location>
        <begin position="264"/>
        <end position="282"/>
    </location>
</feature>
<dbReference type="RefSeq" id="WP_121645834.1">
    <property type="nucleotide sequence ID" value="NZ_RCWN01000001.1"/>
</dbReference>
<evidence type="ECO:0000313" key="9">
    <source>
        <dbReference type="Proteomes" id="UP000281094"/>
    </source>
</evidence>
<proteinExistence type="inferred from homology"/>